<evidence type="ECO:0000313" key="3">
    <source>
        <dbReference type="Proteomes" id="UP000825381"/>
    </source>
</evidence>
<proteinExistence type="predicted"/>
<organism evidence="2 3">
    <name type="scientific">Flavobacterium litorale</name>
    <dbReference type="NCBI Taxonomy" id="2856519"/>
    <lineage>
        <taxon>Bacteria</taxon>
        <taxon>Pseudomonadati</taxon>
        <taxon>Bacteroidota</taxon>
        <taxon>Flavobacteriia</taxon>
        <taxon>Flavobacteriales</taxon>
        <taxon>Flavobacteriaceae</taxon>
        <taxon>Flavobacterium</taxon>
    </lineage>
</organism>
<feature type="compositionally biased region" description="Low complexity" evidence="1">
    <location>
        <begin position="218"/>
        <end position="234"/>
    </location>
</feature>
<keyword evidence="3" id="KW-1185">Reference proteome</keyword>
<dbReference type="Proteomes" id="UP000825381">
    <property type="component" value="Chromosome"/>
</dbReference>
<name>A0ABX8V2W4_9FLAO</name>
<evidence type="ECO:0000256" key="1">
    <source>
        <dbReference type="SAM" id="MobiDB-lite"/>
    </source>
</evidence>
<feature type="region of interest" description="Disordered" evidence="1">
    <location>
        <begin position="214"/>
        <end position="234"/>
    </location>
</feature>
<dbReference type="SUPFAM" id="SSF48452">
    <property type="entry name" value="TPR-like"/>
    <property type="match status" value="1"/>
</dbReference>
<evidence type="ECO:0008006" key="4">
    <source>
        <dbReference type="Google" id="ProtNLM"/>
    </source>
</evidence>
<evidence type="ECO:0000313" key="2">
    <source>
        <dbReference type="EMBL" id="QYJ67186.1"/>
    </source>
</evidence>
<sequence length="287" mass="32755">MNTKEYITLLNKPYSTTERQTLELENILSEFPYLQSARTIHLKGLYNQDSFRYNTELKKTAAFTTDRSVLFEFITTENFKGIDKTQFEEAEKTLSEIPVVASETVVPDTNKLEESIKRTVEEAEEEIISETETVTSTPENSIDVNSTTKEKLAIGKPIPFTEKETHSFSEWLQLSKITPIVREEKTTNPPQTERGLDTKLDLIDKFIEANPKITPVKNTSTSNTPTTSNSNNDSSLMTETLAKVYLEQKKYAKAIQAYEILILKYPEKSVFFADRIADIKIVQQNNN</sequence>
<dbReference type="InterPro" id="IPR011990">
    <property type="entry name" value="TPR-like_helical_dom_sf"/>
</dbReference>
<accession>A0ABX8V2W4</accession>
<dbReference type="RefSeq" id="WP_220639533.1">
    <property type="nucleotide sequence ID" value="NZ_CP080429.1"/>
</dbReference>
<protein>
    <recommendedName>
        <fullName evidence="4">Tetratricopeptide repeat-containing protein</fullName>
    </recommendedName>
</protein>
<reference evidence="2 3" key="1">
    <citation type="submission" date="2021-07" db="EMBL/GenBank/DDBJ databases">
        <title>Flavobacterium WSW3-B6 sp.nov, isolated from seaweed.</title>
        <authorList>
            <person name="Muhammad N."/>
            <person name="Ho H."/>
            <person name="Lee Y.-J."/>
            <person name="Nguyen T."/>
            <person name="Ho J."/>
            <person name="Kim S.-G."/>
        </authorList>
    </citation>
    <scope>NUCLEOTIDE SEQUENCE [LARGE SCALE GENOMIC DNA]</scope>
    <source>
        <strain evidence="2 3">WSW3-B6</strain>
    </source>
</reference>
<gene>
    <name evidence="2" type="ORF">K1I41_06305</name>
</gene>
<dbReference type="EMBL" id="CP080429">
    <property type="protein sequence ID" value="QYJ67186.1"/>
    <property type="molecule type" value="Genomic_DNA"/>
</dbReference>